<keyword evidence="2" id="KW-1185">Reference proteome</keyword>
<organism evidence="1 2">
    <name type="scientific">Francisella persica ATCC VR-331</name>
    <dbReference type="NCBI Taxonomy" id="1086726"/>
    <lineage>
        <taxon>Bacteria</taxon>
        <taxon>Pseudomonadati</taxon>
        <taxon>Pseudomonadota</taxon>
        <taxon>Gammaproteobacteria</taxon>
        <taxon>Thiotrichales</taxon>
        <taxon>Francisellaceae</taxon>
        <taxon>Francisella</taxon>
    </lineage>
</organism>
<dbReference type="Proteomes" id="UP000242800">
    <property type="component" value="Chromosome"/>
</dbReference>
<protein>
    <submittedName>
        <fullName evidence="1">Uncharacterized protein</fullName>
    </submittedName>
</protein>
<evidence type="ECO:0000313" key="1">
    <source>
        <dbReference type="EMBL" id="ALB01904.1"/>
    </source>
</evidence>
<evidence type="ECO:0000313" key="2">
    <source>
        <dbReference type="Proteomes" id="UP000242800"/>
    </source>
</evidence>
<dbReference type="AlphaFoldDB" id="A0AAC8VE29"/>
<sequence length="63" mass="7215">MDYFLKPLIETGVISLYPINQVQELIKDTLLSKIYFTRSSETAKDITFCNTKLLGILGKFIID</sequence>
<dbReference type="EMBL" id="CP012505">
    <property type="protein sequence ID" value="ALB01904.1"/>
    <property type="molecule type" value="Genomic_DNA"/>
</dbReference>
<gene>
    <name evidence="1" type="ORF">ACH24_04480</name>
</gene>
<reference evidence="1 2" key="1">
    <citation type="journal article" date="2016" name="Int. J. Syst. Evol. Microbiol.">
        <title>Reclassification of Wolbachia persica as Francisella persica comb. nov. and emended description of the family Francisellaceae.</title>
        <authorList>
            <person name="Larson M.A."/>
            <person name="Nalbantoglu U."/>
            <person name="Sayood K."/>
            <person name="Zentz E.B."/>
            <person name="Cer R.Z."/>
            <person name="Iwen P.C."/>
            <person name="Francesconi S.C."/>
            <person name="Bishop-Lilly K.A."/>
            <person name="Mokashi V.P."/>
            <person name="Sjostedt A."/>
            <person name="Hinrichs S.H."/>
        </authorList>
    </citation>
    <scope>NUCLEOTIDE SEQUENCE [LARGE SCALE GENOMIC DNA]</scope>
    <source>
        <strain evidence="1 2">FSC845</strain>
    </source>
</reference>
<name>A0AAC8VE29_9GAMM</name>
<proteinExistence type="predicted"/>
<accession>A0AAC8VE29</accession>
<dbReference type="KEGG" id="fper:ACH24_04480"/>